<feature type="transmembrane region" description="Helical" evidence="1">
    <location>
        <begin position="50"/>
        <end position="71"/>
    </location>
</feature>
<proteinExistence type="predicted"/>
<accession>A0ABD6D9F4</accession>
<dbReference type="Proteomes" id="UP001597052">
    <property type="component" value="Unassembled WGS sequence"/>
</dbReference>
<dbReference type="EMBL" id="JBHUDM010000003">
    <property type="protein sequence ID" value="MFD1642707.1"/>
    <property type="molecule type" value="Genomic_DNA"/>
</dbReference>
<dbReference type="RefSeq" id="WP_256396106.1">
    <property type="nucleotide sequence ID" value="NZ_JANHDJ010000003.1"/>
</dbReference>
<evidence type="ECO:0000313" key="2">
    <source>
        <dbReference type="EMBL" id="MFD1642707.1"/>
    </source>
</evidence>
<comment type="caution">
    <text evidence="2">The sequence shown here is derived from an EMBL/GenBank/DDBJ whole genome shotgun (WGS) entry which is preliminary data.</text>
</comment>
<dbReference type="Pfam" id="PF20587">
    <property type="entry name" value="DUF6789"/>
    <property type="match status" value="1"/>
</dbReference>
<gene>
    <name evidence="2" type="ORF">ACFSBW_12565</name>
</gene>
<evidence type="ECO:0000256" key="1">
    <source>
        <dbReference type="SAM" id="Phobius"/>
    </source>
</evidence>
<organism evidence="2 3">
    <name type="scientific">Halohasta litorea</name>
    <dbReference type="NCBI Taxonomy" id="869891"/>
    <lineage>
        <taxon>Archaea</taxon>
        <taxon>Methanobacteriati</taxon>
        <taxon>Methanobacteriota</taxon>
        <taxon>Stenosarchaea group</taxon>
        <taxon>Halobacteria</taxon>
        <taxon>Halobacteriales</taxon>
        <taxon>Haloferacaceae</taxon>
        <taxon>Halohasta</taxon>
    </lineage>
</organism>
<dbReference type="InterPro" id="IPR046739">
    <property type="entry name" value="DUF6789"/>
</dbReference>
<sequence length="153" mass="16489">MNRIAGGILGGATGISVMSVVFLMLEVETREQVRAFDAVARYVGMPGNTFIGFITFAFVGTVIWPLLFVAIEPYFPFDDSPSNGMILGAALWIAFFILGRGDITGPLLAVFAGFTLLAHLAYGFLLGAFYDRFSDSAEPTPDRPEPEVGQNSP</sequence>
<keyword evidence="1" id="KW-0812">Transmembrane</keyword>
<evidence type="ECO:0000313" key="3">
    <source>
        <dbReference type="Proteomes" id="UP001597052"/>
    </source>
</evidence>
<keyword evidence="1" id="KW-1133">Transmembrane helix</keyword>
<protein>
    <submittedName>
        <fullName evidence="2">DUF6789 family protein</fullName>
    </submittedName>
</protein>
<feature type="transmembrane region" description="Helical" evidence="1">
    <location>
        <begin position="83"/>
        <end position="100"/>
    </location>
</feature>
<keyword evidence="3" id="KW-1185">Reference proteome</keyword>
<name>A0ABD6D9F4_9EURY</name>
<feature type="transmembrane region" description="Helical" evidence="1">
    <location>
        <begin position="107"/>
        <end position="130"/>
    </location>
</feature>
<reference evidence="2 3" key="1">
    <citation type="journal article" date="2019" name="Int. J. Syst. Evol. Microbiol.">
        <title>The Global Catalogue of Microorganisms (GCM) 10K type strain sequencing project: providing services to taxonomists for standard genome sequencing and annotation.</title>
        <authorList>
            <consortium name="The Broad Institute Genomics Platform"/>
            <consortium name="The Broad Institute Genome Sequencing Center for Infectious Disease"/>
            <person name="Wu L."/>
            <person name="Ma J."/>
        </authorList>
    </citation>
    <scope>NUCLEOTIDE SEQUENCE [LARGE SCALE GENOMIC DNA]</scope>
    <source>
        <strain evidence="2 3">CGMCC 1.10593</strain>
    </source>
</reference>
<keyword evidence="1" id="KW-0472">Membrane</keyword>
<feature type="transmembrane region" description="Helical" evidence="1">
    <location>
        <begin position="6"/>
        <end position="25"/>
    </location>
</feature>
<dbReference type="AlphaFoldDB" id="A0ABD6D9F4"/>